<dbReference type="InterPro" id="IPR023210">
    <property type="entry name" value="NADP_OxRdtase_dom"/>
</dbReference>
<dbReference type="AlphaFoldDB" id="A0AAE8W051"/>
<dbReference type="InterPro" id="IPR036812">
    <property type="entry name" value="NAD(P)_OxRdtase_dom_sf"/>
</dbReference>
<dbReference type="Proteomes" id="UP000318720">
    <property type="component" value="Unassembled WGS sequence"/>
</dbReference>
<accession>A0AAE8W051</accession>
<protein>
    <recommendedName>
        <fullName evidence="1">NADP-dependent oxidoreductase domain-containing protein</fullName>
    </recommendedName>
</protein>
<dbReference type="Gene3D" id="3.20.20.100">
    <property type="entry name" value="NADP-dependent oxidoreductase domain"/>
    <property type="match status" value="1"/>
</dbReference>
<gene>
    <name evidence="2" type="ORF">Sipo8835_23090</name>
</gene>
<organism evidence="2 3">
    <name type="scientific">Streptomyces ipomoeae</name>
    <dbReference type="NCBI Taxonomy" id="103232"/>
    <lineage>
        <taxon>Bacteria</taxon>
        <taxon>Bacillati</taxon>
        <taxon>Actinomycetota</taxon>
        <taxon>Actinomycetes</taxon>
        <taxon>Kitasatosporales</taxon>
        <taxon>Streptomycetaceae</taxon>
        <taxon>Streptomyces</taxon>
    </lineage>
</organism>
<proteinExistence type="predicted"/>
<evidence type="ECO:0000313" key="2">
    <source>
        <dbReference type="EMBL" id="TQE30799.1"/>
    </source>
</evidence>
<reference evidence="2 3" key="1">
    <citation type="submission" date="2019-03" db="EMBL/GenBank/DDBJ databases">
        <title>Comparative genomic analyses of the sweetpotato soil rot pathogen, Streptomyces ipomoeae.</title>
        <authorList>
            <person name="Ruschel Soares N."/>
            <person name="Badger J.H."/>
            <person name="Huguet-Tapia J.C."/>
            <person name="Clark C.A."/>
            <person name="Pettis G.S."/>
        </authorList>
    </citation>
    <scope>NUCLEOTIDE SEQUENCE [LARGE SCALE GENOMIC DNA]</scope>
    <source>
        <strain evidence="2 3">88-35</strain>
    </source>
</reference>
<dbReference type="EMBL" id="SPAZ01000190">
    <property type="protein sequence ID" value="TQE30799.1"/>
    <property type="molecule type" value="Genomic_DNA"/>
</dbReference>
<evidence type="ECO:0000259" key="1">
    <source>
        <dbReference type="Pfam" id="PF00248"/>
    </source>
</evidence>
<comment type="caution">
    <text evidence="2">The sequence shown here is derived from an EMBL/GenBank/DDBJ whole genome shotgun (WGS) entry which is preliminary data.</text>
</comment>
<dbReference type="Pfam" id="PF00248">
    <property type="entry name" value="Aldo_ket_red"/>
    <property type="match status" value="1"/>
</dbReference>
<feature type="domain" description="NADP-dependent oxidoreductase" evidence="1">
    <location>
        <begin position="19"/>
        <end position="111"/>
    </location>
</feature>
<evidence type="ECO:0000313" key="3">
    <source>
        <dbReference type="Proteomes" id="UP000318720"/>
    </source>
</evidence>
<sequence length="130" mass="14046">MRERHCSACTATATPSCRRRDRRTAVALSRHAIDLGVDHVDTAQFYDNGFVDDVIREALRPQDDVLVVSKVGAVSDPGGPAPLRLAQRPEELRAGIEDNLATLQLEQTPMMNLRRADAGLTILVGGPSGS</sequence>
<dbReference type="SUPFAM" id="SSF51430">
    <property type="entry name" value="NAD(P)-linked oxidoreductase"/>
    <property type="match status" value="1"/>
</dbReference>
<name>A0AAE8W051_9ACTN</name>